<dbReference type="Pfam" id="PF12770">
    <property type="entry name" value="CHAT"/>
    <property type="match status" value="1"/>
</dbReference>
<evidence type="ECO:0000313" key="3">
    <source>
        <dbReference type="EMBL" id="NER28420.1"/>
    </source>
</evidence>
<dbReference type="EMBL" id="JAAHFQ010000210">
    <property type="protein sequence ID" value="NER28420.1"/>
    <property type="molecule type" value="Genomic_DNA"/>
</dbReference>
<sequence>MKKLVVLRLDSEPESPTVRVNLTIESQGTRPWIEMTSFLPRSRKLTTKTQEHWQEKYRNLGAPYRLQPKNILYDGSINAKREECQQSATKLQEMFREWLDSESFRPLEKRLRAELSRDEEIRFLIRTQDQQLQKLPWHLWDFFEHYPHAEVALGSTKIEPTKVLTKPKRKNKITILAILGHSEGLDLEKDRSLLTNLPNAETLFLVEPKREEINDKLWEQSWDIIFFAGHSQTEGETGRIYINPTDSLTIDELWYALRKAVEKGLKLAIFNSCDGLGLARRLDDVQIPQMIVMRELVPDEVAQKFLRHFLQSFADGKSLYLAAREARERLQGIESEFPCASWLPVICQNQLQVPPSWEDLLKQSPLEPDQLQVLPSYNHKPWRRIAQNLLLASFAVTAMVTGLRNLGALQSWELKAFDQLMRLRPQQEPDQRLLLVTITEEDVQSQPSEERDFASLSDRSLAQLLTKLEQYQPRVIGLDIYRDQPVGSQYTNLAQQMANSNTGQTPFFAICKYGNPGVSPPPEVTKEGHGFDNILLDPDGIIRRHLLAVE</sequence>
<evidence type="ECO:0000259" key="2">
    <source>
        <dbReference type="Pfam" id="PF12770"/>
    </source>
</evidence>
<name>A0A6B3N9Z0_9CYAN</name>
<dbReference type="AlphaFoldDB" id="A0A6B3N9Z0"/>
<dbReference type="Pfam" id="PF05226">
    <property type="entry name" value="CHASE2"/>
    <property type="match status" value="1"/>
</dbReference>
<dbReference type="InterPro" id="IPR007890">
    <property type="entry name" value="CHASE2"/>
</dbReference>
<organism evidence="3">
    <name type="scientific">Symploca sp. SIO1C4</name>
    <dbReference type="NCBI Taxonomy" id="2607765"/>
    <lineage>
        <taxon>Bacteria</taxon>
        <taxon>Bacillati</taxon>
        <taxon>Cyanobacteriota</taxon>
        <taxon>Cyanophyceae</taxon>
        <taxon>Coleofasciculales</taxon>
        <taxon>Coleofasciculaceae</taxon>
        <taxon>Symploca</taxon>
    </lineage>
</organism>
<protein>
    <submittedName>
        <fullName evidence="3">CHASE2 domain-containing protein</fullName>
    </submittedName>
</protein>
<dbReference type="PROSITE" id="PS50096">
    <property type="entry name" value="IQ"/>
    <property type="match status" value="1"/>
</dbReference>
<reference evidence="3" key="1">
    <citation type="submission" date="2019-11" db="EMBL/GenBank/DDBJ databases">
        <title>Genomic insights into an expanded diversity of filamentous marine cyanobacteria reveals the extraordinary biosynthetic potential of Moorea and Okeania.</title>
        <authorList>
            <person name="Ferreira Leao T."/>
            <person name="Wang M."/>
            <person name="Moss N."/>
            <person name="Da Silva R."/>
            <person name="Sanders J."/>
            <person name="Nurk S."/>
            <person name="Gurevich A."/>
            <person name="Humphrey G."/>
            <person name="Reher R."/>
            <person name="Zhu Q."/>
            <person name="Belda-Ferre P."/>
            <person name="Glukhov E."/>
            <person name="Rex R."/>
            <person name="Dorrestein P.C."/>
            <person name="Knight R."/>
            <person name="Pevzner P."/>
            <person name="Gerwick W.H."/>
            <person name="Gerwick L."/>
        </authorList>
    </citation>
    <scope>NUCLEOTIDE SEQUENCE</scope>
    <source>
        <strain evidence="3">SIO1C4</strain>
    </source>
</reference>
<feature type="non-terminal residue" evidence="3">
    <location>
        <position position="550"/>
    </location>
</feature>
<accession>A0A6B3N9Z0</accession>
<evidence type="ECO:0000259" key="1">
    <source>
        <dbReference type="Pfam" id="PF05226"/>
    </source>
</evidence>
<feature type="domain" description="CHASE2" evidence="1">
    <location>
        <begin position="397"/>
        <end position="547"/>
    </location>
</feature>
<gene>
    <name evidence="3" type="ORF">F6J89_12485</name>
</gene>
<comment type="caution">
    <text evidence="3">The sequence shown here is derived from an EMBL/GenBank/DDBJ whole genome shotgun (WGS) entry which is preliminary data.</text>
</comment>
<feature type="domain" description="CHAT" evidence="2">
    <location>
        <begin position="177"/>
        <end position="331"/>
    </location>
</feature>
<dbReference type="InterPro" id="IPR024983">
    <property type="entry name" value="CHAT_dom"/>
</dbReference>
<proteinExistence type="predicted"/>